<dbReference type="Proteomes" id="UP000276232">
    <property type="component" value="Unassembled WGS sequence"/>
</dbReference>
<dbReference type="InterPro" id="IPR042100">
    <property type="entry name" value="Bug_dom1"/>
</dbReference>
<proteinExistence type="inferred from homology"/>
<feature type="signal peptide" evidence="2">
    <location>
        <begin position="1"/>
        <end position="24"/>
    </location>
</feature>
<dbReference type="EMBL" id="RJKN01000002">
    <property type="protein sequence ID" value="ROP45010.1"/>
    <property type="molecule type" value="Genomic_DNA"/>
</dbReference>
<dbReference type="SUPFAM" id="SSF53850">
    <property type="entry name" value="Periplasmic binding protein-like II"/>
    <property type="match status" value="1"/>
</dbReference>
<dbReference type="Gene3D" id="3.40.190.10">
    <property type="entry name" value="Periplasmic binding protein-like II"/>
    <property type="match status" value="1"/>
</dbReference>
<accession>A0A3N1HRI2</accession>
<dbReference type="InParanoid" id="A0A3N1HRI2"/>
<gene>
    <name evidence="3" type="ORF">EDC03_1140</name>
</gene>
<dbReference type="InterPro" id="IPR005064">
    <property type="entry name" value="BUG"/>
</dbReference>
<dbReference type="PIRSF" id="PIRSF017082">
    <property type="entry name" value="YflP"/>
    <property type="match status" value="1"/>
</dbReference>
<keyword evidence="3" id="KW-0675">Receptor</keyword>
<dbReference type="OrthoDB" id="9780943at2"/>
<feature type="chain" id="PRO_5038896110" evidence="2">
    <location>
        <begin position="25"/>
        <end position="342"/>
    </location>
</feature>
<dbReference type="CDD" id="cd07012">
    <property type="entry name" value="PBP2_Bug_TTT"/>
    <property type="match status" value="1"/>
</dbReference>
<reference evidence="3 4" key="1">
    <citation type="journal article" date="2015" name="Stand. Genomic Sci.">
        <title>Genomic Encyclopedia of Bacterial and Archaeal Type Strains, Phase III: the genomes of soil and plant-associated and newly described type strains.</title>
        <authorList>
            <person name="Whitman W.B."/>
            <person name="Woyke T."/>
            <person name="Klenk H.P."/>
            <person name="Zhou Y."/>
            <person name="Lilburn T.G."/>
            <person name="Beck B.J."/>
            <person name="De Vos P."/>
            <person name="Vandamme P."/>
            <person name="Eisen J.A."/>
            <person name="Garrity G."/>
            <person name="Hugenholtz P."/>
            <person name="Kyrpides N.C."/>
        </authorList>
    </citation>
    <scope>NUCLEOTIDE SEQUENCE [LARGE SCALE GENOMIC DNA]</scope>
    <source>
        <strain evidence="3 4">CECT 7306</strain>
    </source>
</reference>
<protein>
    <submittedName>
        <fullName evidence="3">Tripartite-type tricarboxylate transporter receptor subunit TctC</fullName>
    </submittedName>
</protein>
<dbReference type="Gene3D" id="3.40.190.150">
    <property type="entry name" value="Bordetella uptake gene, domain 1"/>
    <property type="match status" value="1"/>
</dbReference>
<comment type="caution">
    <text evidence="3">The sequence shown here is derived from an EMBL/GenBank/DDBJ whole genome shotgun (WGS) entry which is preliminary data.</text>
</comment>
<evidence type="ECO:0000256" key="2">
    <source>
        <dbReference type="SAM" id="SignalP"/>
    </source>
</evidence>
<name>A0A3N1HRI2_9ACTN</name>
<evidence type="ECO:0000256" key="1">
    <source>
        <dbReference type="ARBA" id="ARBA00006987"/>
    </source>
</evidence>
<dbReference type="AlphaFoldDB" id="A0A3N1HRI2"/>
<evidence type="ECO:0000313" key="3">
    <source>
        <dbReference type="EMBL" id="ROP45010.1"/>
    </source>
</evidence>
<dbReference type="RefSeq" id="WP_123379204.1">
    <property type="nucleotide sequence ID" value="NZ_RJKN01000002.1"/>
</dbReference>
<dbReference type="Pfam" id="PF03401">
    <property type="entry name" value="TctC"/>
    <property type="match status" value="1"/>
</dbReference>
<dbReference type="PANTHER" id="PTHR42928">
    <property type="entry name" value="TRICARBOXYLATE-BINDING PROTEIN"/>
    <property type="match status" value="1"/>
</dbReference>
<dbReference type="PANTHER" id="PTHR42928:SF5">
    <property type="entry name" value="BLR1237 PROTEIN"/>
    <property type="match status" value="1"/>
</dbReference>
<comment type="similarity">
    <text evidence="1">Belongs to the UPF0065 (bug) family.</text>
</comment>
<keyword evidence="2" id="KW-0732">Signal</keyword>
<organism evidence="3 4">
    <name type="scientific">Pseudokineococcus lusitanus</name>
    <dbReference type="NCBI Taxonomy" id="763993"/>
    <lineage>
        <taxon>Bacteria</taxon>
        <taxon>Bacillati</taxon>
        <taxon>Actinomycetota</taxon>
        <taxon>Actinomycetes</taxon>
        <taxon>Kineosporiales</taxon>
        <taxon>Kineosporiaceae</taxon>
        <taxon>Pseudokineococcus</taxon>
    </lineage>
</organism>
<keyword evidence="4" id="KW-1185">Reference proteome</keyword>
<dbReference type="PROSITE" id="PS51257">
    <property type="entry name" value="PROKAR_LIPOPROTEIN"/>
    <property type="match status" value="1"/>
</dbReference>
<evidence type="ECO:0000313" key="4">
    <source>
        <dbReference type="Proteomes" id="UP000276232"/>
    </source>
</evidence>
<sequence length="342" mass="34511">MTRTLARRAAVTAAVSALAITLSACGGNVGGSTGGGTGGSGDGDAAAFPDGPITMLVGQDPGGSTDVIARAIADLASEDLGVPISVENVPGANGAIAARQLAGEDPDGTTIMTFVGTLAYITPIAVGDEEAVDIADYSVVTGISQDDYVLVTSPDSGIATVEDLVAQPQVDYGTTGVGTGSQLATALLMGEAGVDATAVPFDGGSPTLTAVLGGQVDVAAIQVGEAAEQIEAGDLVPLVTFAAERNEFLPDVPTAVESGYDGAEVQQSRAVVAPGGTPDEVVTRLQEAFDAAFADSGYQEFNDSRLLVPNEVAGDEVVTQWTDNLERYRGLVEEYGIQLGEQ</sequence>